<dbReference type="RefSeq" id="WP_165297131.1">
    <property type="nucleotide sequence ID" value="NZ_JAAKZZ010000019.1"/>
</dbReference>
<protein>
    <submittedName>
        <fullName evidence="1">Uncharacterized protein</fullName>
    </submittedName>
</protein>
<dbReference type="AlphaFoldDB" id="A0A6G4WRK5"/>
<evidence type="ECO:0000313" key="1">
    <source>
        <dbReference type="EMBL" id="NGO67472.1"/>
    </source>
</evidence>
<proteinExistence type="predicted"/>
<evidence type="ECO:0000313" key="2">
    <source>
        <dbReference type="Proteomes" id="UP000477722"/>
    </source>
</evidence>
<name>A0A6G4WRK5_9ACTN</name>
<organism evidence="1 2">
    <name type="scientific">Streptomyces boncukensis</name>
    <dbReference type="NCBI Taxonomy" id="2711219"/>
    <lineage>
        <taxon>Bacteria</taxon>
        <taxon>Bacillati</taxon>
        <taxon>Actinomycetota</taxon>
        <taxon>Actinomycetes</taxon>
        <taxon>Kitasatosporales</taxon>
        <taxon>Streptomycetaceae</taxon>
        <taxon>Streptomyces</taxon>
    </lineage>
</organism>
<gene>
    <name evidence="1" type="ORF">G5C65_03695</name>
</gene>
<accession>A0A6G4WRK5</accession>
<comment type="caution">
    <text evidence="1">The sequence shown here is derived from an EMBL/GenBank/DDBJ whole genome shotgun (WGS) entry which is preliminary data.</text>
</comment>
<dbReference type="Proteomes" id="UP000477722">
    <property type="component" value="Unassembled WGS sequence"/>
</dbReference>
<keyword evidence="2" id="KW-1185">Reference proteome</keyword>
<sequence>MTTPPTAPTPESAYAEAPCILGEITWVFSSVAHREFGDPMGREYWLRKAAVLDRIALAEAERYAPQVAAQAIETAEKAAHRLADFDYTHHTTRGPLGPLVSPPGMSYRPYVRQEYLAWLTAHAES</sequence>
<reference evidence="1 2" key="1">
    <citation type="submission" date="2020-02" db="EMBL/GenBank/DDBJ databases">
        <title>Whole-genome analyses of novel actinobacteria.</title>
        <authorList>
            <person name="Sahin N."/>
            <person name="Tatar D."/>
        </authorList>
    </citation>
    <scope>NUCLEOTIDE SEQUENCE [LARGE SCALE GENOMIC DNA]</scope>
    <source>
        <strain evidence="1 2">SB3404</strain>
    </source>
</reference>
<dbReference type="EMBL" id="JAAKZZ010000019">
    <property type="protein sequence ID" value="NGO67472.1"/>
    <property type="molecule type" value="Genomic_DNA"/>
</dbReference>